<feature type="region of interest" description="Disordered" evidence="6">
    <location>
        <begin position="193"/>
        <end position="235"/>
    </location>
</feature>
<sequence>MKHYTLKSEIRQVTGRKVKVLRKSGKLPATVYGKKVKSASLTLNTEEFLKIYADAKETGLIDLTVGSDKKPVLIHSVQTDPVTRNPLHVEFHQVDLKEKVRANVPIVITGTPAAVDQKVGMLLTLLDEVEVEALPAELPDKIEVDVSTLSEIDQEMTVAVLKVPAGVTMITDPGIAVVKIGALVTKEAEIAAAPPPPEEVALAGEVQPSAEEGTEMPGKDQVPHKAVTGEEKAAD</sequence>
<accession>A0A1F5YV63</accession>
<reference evidence="9 10" key="1">
    <citation type="journal article" date="2016" name="Nat. Commun.">
        <title>Thousands of microbial genomes shed light on interconnected biogeochemical processes in an aquifer system.</title>
        <authorList>
            <person name="Anantharaman K."/>
            <person name="Brown C.T."/>
            <person name="Hug L.A."/>
            <person name="Sharon I."/>
            <person name="Castelle C.J."/>
            <person name="Probst A.J."/>
            <person name="Thomas B.C."/>
            <person name="Singh A."/>
            <person name="Wilkins M.J."/>
            <person name="Karaoz U."/>
            <person name="Brodie E.L."/>
            <person name="Williams K.H."/>
            <person name="Hubbard S.S."/>
            <person name="Banfield J.F."/>
        </authorList>
    </citation>
    <scope>NUCLEOTIDE SEQUENCE [LARGE SCALE GENOMIC DNA]</scope>
</reference>
<feature type="domain" description="Large ribosomal subunit protein bL25 L25" evidence="7">
    <location>
        <begin position="6"/>
        <end position="91"/>
    </location>
</feature>
<dbReference type="InterPro" id="IPR020057">
    <property type="entry name" value="Ribosomal_bL25_b-dom"/>
</dbReference>
<dbReference type="InterPro" id="IPR020056">
    <property type="entry name" value="Rbsml_bL25/Gln-tRNA_synth_N"/>
</dbReference>
<evidence type="ECO:0000256" key="2">
    <source>
        <dbReference type="ARBA" id="ARBA00022884"/>
    </source>
</evidence>
<dbReference type="HAMAP" id="MF_01334">
    <property type="entry name" value="Ribosomal_bL25_CTC"/>
    <property type="match status" value="1"/>
</dbReference>
<feature type="domain" description="Large ribosomal subunit protein bL25 beta" evidence="8">
    <location>
        <begin position="99"/>
        <end position="181"/>
    </location>
</feature>
<evidence type="ECO:0000256" key="3">
    <source>
        <dbReference type="ARBA" id="ARBA00022980"/>
    </source>
</evidence>
<evidence type="ECO:0000313" key="10">
    <source>
        <dbReference type="Proteomes" id="UP000178448"/>
    </source>
</evidence>
<dbReference type="Pfam" id="PF01386">
    <property type="entry name" value="Ribosomal_L25p"/>
    <property type="match status" value="1"/>
</dbReference>
<comment type="subunit">
    <text evidence="5">Part of the 50S ribosomal subunit; part of the 5S rRNA/L5/L18/L25 subcomplex. Contacts the 5S rRNA. Binds to the 5S rRNA independently of L5 and L18.</text>
</comment>
<dbReference type="SUPFAM" id="SSF50715">
    <property type="entry name" value="Ribosomal protein L25-like"/>
    <property type="match status" value="1"/>
</dbReference>
<dbReference type="STRING" id="1798374.A2Z33_03025"/>
<evidence type="ECO:0000259" key="8">
    <source>
        <dbReference type="Pfam" id="PF14693"/>
    </source>
</evidence>
<dbReference type="InterPro" id="IPR011035">
    <property type="entry name" value="Ribosomal_bL25/Gln-tRNA_synth"/>
</dbReference>
<evidence type="ECO:0000256" key="5">
    <source>
        <dbReference type="HAMAP-Rule" id="MF_01334"/>
    </source>
</evidence>
<dbReference type="NCBIfam" id="TIGR00731">
    <property type="entry name" value="bL25_bact_ctc"/>
    <property type="match status" value="1"/>
</dbReference>
<evidence type="ECO:0000256" key="1">
    <source>
        <dbReference type="ARBA" id="ARBA00022730"/>
    </source>
</evidence>
<dbReference type="InterPro" id="IPR037121">
    <property type="entry name" value="Ribosomal_bL25_C"/>
</dbReference>
<name>A0A1F5YV63_9BACT</name>
<dbReference type="InterPro" id="IPR020930">
    <property type="entry name" value="Ribosomal_uL5_bac-type"/>
</dbReference>
<dbReference type="CDD" id="cd00495">
    <property type="entry name" value="Ribosomal_L25_TL5_CTC"/>
    <property type="match status" value="1"/>
</dbReference>
<evidence type="ECO:0000256" key="4">
    <source>
        <dbReference type="ARBA" id="ARBA00023274"/>
    </source>
</evidence>
<feature type="compositionally biased region" description="Basic and acidic residues" evidence="6">
    <location>
        <begin position="217"/>
        <end position="235"/>
    </location>
</feature>
<dbReference type="GO" id="GO:0006412">
    <property type="term" value="P:translation"/>
    <property type="evidence" value="ECO:0007669"/>
    <property type="project" value="UniProtKB-UniRule"/>
</dbReference>
<dbReference type="Proteomes" id="UP000178448">
    <property type="component" value="Unassembled WGS sequence"/>
</dbReference>
<keyword evidence="2 5" id="KW-0694">RNA-binding</keyword>
<dbReference type="GO" id="GO:0008097">
    <property type="term" value="F:5S rRNA binding"/>
    <property type="evidence" value="ECO:0007669"/>
    <property type="project" value="InterPro"/>
</dbReference>
<dbReference type="InterPro" id="IPR029751">
    <property type="entry name" value="Ribosomal_L25_dom"/>
</dbReference>
<evidence type="ECO:0000259" key="7">
    <source>
        <dbReference type="Pfam" id="PF01386"/>
    </source>
</evidence>
<dbReference type="InterPro" id="IPR001021">
    <property type="entry name" value="Ribosomal_bL25_long"/>
</dbReference>
<dbReference type="Gene3D" id="2.170.120.20">
    <property type="entry name" value="Ribosomal protein L25, beta domain"/>
    <property type="match status" value="1"/>
</dbReference>
<comment type="caution">
    <text evidence="9">The sequence shown here is derived from an EMBL/GenBank/DDBJ whole genome shotgun (WGS) entry which is preliminary data.</text>
</comment>
<evidence type="ECO:0000256" key="6">
    <source>
        <dbReference type="SAM" id="MobiDB-lite"/>
    </source>
</evidence>
<dbReference type="Gene3D" id="2.40.240.10">
    <property type="entry name" value="Ribosomal Protein L25, Chain P"/>
    <property type="match status" value="1"/>
</dbReference>
<evidence type="ECO:0000313" key="9">
    <source>
        <dbReference type="EMBL" id="OGG04111.1"/>
    </source>
</evidence>
<dbReference type="PANTHER" id="PTHR33284:SF1">
    <property type="entry name" value="RIBOSOMAL PROTEIN L25_GLN-TRNA SYNTHETASE, ANTI-CODON-BINDING DOMAIN-CONTAINING PROTEIN"/>
    <property type="match status" value="1"/>
</dbReference>
<dbReference type="GO" id="GO:0022625">
    <property type="term" value="C:cytosolic large ribosomal subunit"/>
    <property type="evidence" value="ECO:0007669"/>
    <property type="project" value="TreeGrafter"/>
</dbReference>
<keyword evidence="3 5" id="KW-0689">Ribosomal protein</keyword>
<dbReference type="EMBL" id="MFJD01000004">
    <property type="protein sequence ID" value="OGG04111.1"/>
    <property type="molecule type" value="Genomic_DNA"/>
</dbReference>
<comment type="similarity">
    <text evidence="5">Belongs to the bacterial ribosomal protein bL25 family. CTC subfamily.</text>
</comment>
<keyword evidence="4 5" id="KW-0687">Ribonucleoprotein</keyword>
<dbReference type="GO" id="GO:0003735">
    <property type="term" value="F:structural constituent of ribosome"/>
    <property type="evidence" value="ECO:0007669"/>
    <property type="project" value="InterPro"/>
</dbReference>
<comment type="function">
    <text evidence="5">This is one of the proteins that binds to the 5S RNA in the ribosome where it forms part of the central protuberance.</text>
</comment>
<dbReference type="PANTHER" id="PTHR33284">
    <property type="entry name" value="RIBOSOMAL PROTEIN L25/GLN-TRNA SYNTHETASE, ANTI-CODON-BINDING DOMAIN-CONTAINING PROTEIN"/>
    <property type="match status" value="1"/>
</dbReference>
<gene>
    <name evidence="5" type="primary">rplY</name>
    <name evidence="5" type="synonym">ctc</name>
    <name evidence="9" type="ORF">A2Z33_03025</name>
</gene>
<keyword evidence="1 5" id="KW-0699">rRNA-binding</keyword>
<dbReference type="AlphaFoldDB" id="A0A1F5YV63"/>
<proteinExistence type="inferred from homology"/>
<protein>
    <recommendedName>
        <fullName evidence="5">Large ribosomal subunit protein bL25</fullName>
    </recommendedName>
    <alternativeName>
        <fullName evidence="5">General stress protein CTC</fullName>
    </alternativeName>
</protein>
<organism evidence="9 10">
    <name type="scientific">Candidatus Gottesmanbacteria bacterium RBG_16_52_11</name>
    <dbReference type="NCBI Taxonomy" id="1798374"/>
    <lineage>
        <taxon>Bacteria</taxon>
        <taxon>Candidatus Gottesmaniibacteriota</taxon>
    </lineage>
</organism>
<dbReference type="Pfam" id="PF14693">
    <property type="entry name" value="Ribosomal_TL5_C"/>
    <property type="match status" value="1"/>
</dbReference>